<feature type="non-terminal residue" evidence="2">
    <location>
        <position position="1"/>
    </location>
</feature>
<evidence type="ECO:0000313" key="2">
    <source>
        <dbReference type="EMBL" id="MCD7463048.1"/>
    </source>
</evidence>
<sequence length="145" mass="16575">SKEGGEEIELDDDDSPNNNEEEGRNADEEASEHRSDSVPPDASEIVYEFFIKYYSTLEINAPTRQGVKKEPMLDMVPVRACPVDICKRTISRSLFGSSYEALGLTMKYDYQVEALKRVKQVITKDKLMLFRWMANIIAEDKEDAE</sequence>
<gene>
    <name evidence="2" type="ORF">HAX54_049855</name>
</gene>
<feature type="region of interest" description="Disordered" evidence="1">
    <location>
        <begin position="1"/>
        <end position="40"/>
    </location>
</feature>
<organism evidence="2 3">
    <name type="scientific">Datura stramonium</name>
    <name type="common">Jimsonweed</name>
    <name type="synonym">Common thornapple</name>
    <dbReference type="NCBI Taxonomy" id="4076"/>
    <lineage>
        <taxon>Eukaryota</taxon>
        <taxon>Viridiplantae</taxon>
        <taxon>Streptophyta</taxon>
        <taxon>Embryophyta</taxon>
        <taxon>Tracheophyta</taxon>
        <taxon>Spermatophyta</taxon>
        <taxon>Magnoliopsida</taxon>
        <taxon>eudicotyledons</taxon>
        <taxon>Gunneridae</taxon>
        <taxon>Pentapetalae</taxon>
        <taxon>asterids</taxon>
        <taxon>lamiids</taxon>
        <taxon>Solanales</taxon>
        <taxon>Solanaceae</taxon>
        <taxon>Solanoideae</taxon>
        <taxon>Datureae</taxon>
        <taxon>Datura</taxon>
    </lineage>
</organism>
<dbReference type="EMBL" id="JACEIK010000857">
    <property type="protein sequence ID" value="MCD7463048.1"/>
    <property type="molecule type" value="Genomic_DNA"/>
</dbReference>
<reference evidence="2 3" key="1">
    <citation type="journal article" date="2021" name="BMC Genomics">
        <title>Datura genome reveals duplications of psychoactive alkaloid biosynthetic genes and high mutation rate following tissue culture.</title>
        <authorList>
            <person name="Rajewski A."/>
            <person name="Carter-House D."/>
            <person name="Stajich J."/>
            <person name="Litt A."/>
        </authorList>
    </citation>
    <scope>NUCLEOTIDE SEQUENCE [LARGE SCALE GENOMIC DNA]</scope>
    <source>
        <strain evidence="2">AR-01</strain>
    </source>
</reference>
<proteinExistence type="predicted"/>
<accession>A0ABS8SW37</accession>
<feature type="compositionally biased region" description="Basic and acidic residues" evidence="1">
    <location>
        <begin position="21"/>
        <end position="36"/>
    </location>
</feature>
<name>A0ABS8SW37_DATST</name>
<dbReference type="Proteomes" id="UP000823775">
    <property type="component" value="Unassembled WGS sequence"/>
</dbReference>
<keyword evidence="3" id="KW-1185">Reference proteome</keyword>
<comment type="caution">
    <text evidence="2">The sequence shown here is derived from an EMBL/GenBank/DDBJ whole genome shotgun (WGS) entry which is preliminary data.</text>
</comment>
<feature type="compositionally biased region" description="Acidic residues" evidence="1">
    <location>
        <begin position="1"/>
        <end position="15"/>
    </location>
</feature>
<evidence type="ECO:0000256" key="1">
    <source>
        <dbReference type="SAM" id="MobiDB-lite"/>
    </source>
</evidence>
<protein>
    <submittedName>
        <fullName evidence="2">Uncharacterized protein</fullName>
    </submittedName>
</protein>
<evidence type="ECO:0000313" key="3">
    <source>
        <dbReference type="Proteomes" id="UP000823775"/>
    </source>
</evidence>